<gene>
    <name evidence="1" type="ORF">EWM63_05005</name>
</gene>
<reference evidence="1 2" key="1">
    <citation type="submission" date="2019-02" db="EMBL/GenBank/DDBJ databases">
        <title>Draft Genome Sequences of Six Type Strains of the Genus Massilia.</title>
        <authorList>
            <person name="Miess H."/>
            <person name="Frediansyhah A."/>
            <person name="Gross H."/>
        </authorList>
    </citation>
    <scope>NUCLEOTIDE SEQUENCE [LARGE SCALE GENOMIC DNA]</scope>
    <source>
        <strain evidence="1 2">DSM 17473</strain>
    </source>
</reference>
<sequence>MDNKDEKRRQLIRAMLAQAGGADAAERHLLPWRSLAVHLSPLIGEIGFGALYGRTGRLLAQQHACLTIVPSSQPLDALFQTLNDDLARVEPAQSALANEALLTTFTRLLSELIGEALTTQLIDTAWNGAQAPNNAGEQK</sequence>
<dbReference type="KEGG" id="plue:EWM63_05005"/>
<evidence type="ECO:0000313" key="2">
    <source>
        <dbReference type="Proteomes" id="UP000290637"/>
    </source>
</evidence>
<name>A0A4P6KUL8_9BURK</name>
<accession>A0A4P6KUL8</accession>
<organism evidence="1 2">
    <name type="scientific">Pseudoduganella lutea</name>
    <dbReference type="NCBI Taxonomy" id="321985"/>
    <lineage>
        <taxon>Bacteria</taxon>
        <taxon>Pseudomonadati</taxon>
        <taxon>Pseudomonadota</taxon>
        <taxon>Betaproteobacteria</taxon>
        <taxon>Burkholderiales</taxon>
        <taxon>Oxalobacteraceae</taxon>
        <taxon>Telluria group</taxon>
        <taxon>Pseudoduganella</taxon>
    </lineage>
</organism>
<dbReference type="PROSITE" id="PS51318">
    <property type="entry name" value="TAT"/>
    <property type="match status" value="1"/>
</dbReference>
<dbReference type="Proteomes" id="UP000290637">
    <property type="component" value="Chromosome"/>
</dbReference>
<dbReference type="OrthoDB" id="8907308at2"/>
<keyword evidence="2" id="KW-1185">Reference proteome</keyword>
<dbReference type="EMBL" id="CP035913">
    <property type="protein sequence ID" value="QBE62414.1"/>
    <property type="molecule type" value="Genomic_DNA"/>
</dbReference>
<dbReference type="RefSeq" id="WP_130185549.1">
    <property type="nucleotide sequence ID" value="NZ_CP035913.1"/>
</dbReference>
<evidence type="ECO:0000313" key="1">
    <source>
        <dbReference type="EMBL" id="QBE62414.1"/>
    </source>
</evidence>
<protein>
    <submittedName>
        <fullName evidence="1">Uncharacterized protein</fullName>
    </submittedName>
</protein>
<dbReference type="AlphaFoldDB" id="A0A4P6KUL8"/>
<dbReference type="InterPro" id="IPR006311">
    <property type="entry name" value="TAT_signal"/>
</dbReference>
<proteinExistence type="predicted"/>